<dbReference type="KEGG" id="meme:HYG87_09555"/>
<dbReference type="Gene3D" id="3.30.70.2660">
    <property type="match status" value="1"/>
</dbReference>
<accession>A0A8T8K941</accession>
<reference evidence="2" key="1">
    <citation type="submission" date="2020-07" db="EMBL/GenBank/DDBJ databases">
        <title>Methanobacterium. sp. MethCan genome.</title>
        <authorList>
            <person name="Postec A."/>
            <person name="Quemeneur M."/>
        </authorList>
    </citation>
    <scope>NUCLEOTIDE SEQUENCE</scope>
    <source>
        <strain evidence="2">MethCAN</strain>
    </source>
</reference>
<dbReference type="GO" id="GO:0043571">
    <property type="term" value="P:maintenance of CRISPR repeat elements"/>
    <property type="evidence" value="ECO:0007669"/>
    <property type="project" value="InterPro"/>
</dbReference>
<evidence type="ECO:0000256" key="1">
    <source>
        <dbReference type="ARBA" id="ARBA00023118"/>
    </source>
</evidence>
<dbReference type="GO" id="GO:0051607">
    <property type="term" value="P:defense response to virus"/>
    <property type="evidence" value="ECO:0007669"/>
    <property type="project" value="UniProtKB-KW"/>
</dbReference>
<dbReference type="OrthoDB" id="42959at2157"/>
<keyword evidence="3" id="KW-1185">Reference proteome</keyword>
<dbReference type="InterPro" id="IPR021124">
    <property type="entry name" value="CRISPR-assoc_prot_Cas5"/>
</dbReference>
<dbReference type="Pfam" id="PF09704">
    <property type="entry name" value="Cas_Cas5d"/>
    <property type="match status" value="1"/>
</dbReference>
<name>A0A8T8K941_9EURY</name>
<evidence type="ECO:0000313" key="3">
    <source>
        <dbReference type="Proteomes" id="UP000681041"/>
    </source>
</evidence>
<sequence length="283" mass="33774">MNNYKNIIEIDIWSSFGCFTKPFSNTGGLLTYLIPPKTSIIGMIAAILGYEFDDYEELEDKTRKYKIEELYDIKVSIQALFDLKIKRVTFNSHYGNEPHMLNVHEDVLINPFYKVYLSFPSELKDKEKIFLERVMANETVYNLYMGRNEFFMNYEFKNYFEGLKPYVLDNSNENDFFEDKKDQKVYGTLDKTKINNVKLFSKITETTIFGTLKQDIKKLASYYEYIIRDYPVKRYNFVNFNYIPVSFYSMHQNDTAYFSKLSLNENEKFELYEIGENEWISLI</sequence>
<dbReference type="EMBL" id="CP058560">
    <property type="protein sequence ID" value="QUH24362.1"/>
    <property type="molecule type" value="Genomic_DNA"/>
</dbReference>
<evidence type="ECO:0000313" key="2">
    <source>
        <dbReference type="EMBL" id="QUH24362.1"/>
    </source>
</evidence>
<keyword evidence="1" id="KW-0051">Antiviral defense</keyword>
<dbReference type="Proteomes" id="UP000681041">
    <property type="component" value="Chromosome"/>
</dbReference>
<gene>
    <name evidence="2" type="primary">cas5</name>
    <name evidence="2" type="ORF">HYG87_09555</name>
</gene>
<organism evidence="2 3">
    <name type="scientific">Methanobacterium alkalithermotolerans</name>
    <dbReference type="NCBI Taxonomy" id="2731220"/>
    <lineage>
        <taxon>Archaea</taxon>
        <taxon>Methanobacteriati</taxon>
        <taxon>Methanobacteriota</taxon>
        <taxon>Methanomada group</taxon>
        <taxon>Methanobacteria</taxon>
        <taxon>Methanobacteriales</taxon>
        <taxon>Methanobacteriaceae</taxon>
        <taxon>Methanobacterium</taxon>
    </lineage>
</organism>
<protein>
    <submittedName>
        <fullName evidence="2">CRISPR-associated protein Cas5</fullName>
    </submittedName>
</protein>
<dbReference type="InterPro" id="IPR013422">
    <property type="entry name" value="CRISPR-assoc_prot_Cas5_N"/>
</dbReference>
<proteinExistence type="predicted"/>
<dbReference type="NCBIfam" id="TIGR02593">
    <property type="entry name" value="CRISPR_cas5"/>
    <property type="match status" value="1"/>
</dbReference>
<dbReference type="AlphaFoldDB" id="A0A8T8K941"/>